<dbReference type="OrthoDB" id="7592443at2"/>
<dbReference type="Pfam" id="PF00266">
    <property type="entry name" value="Aminotran_5"/>
    <property type="match status" value="1"/>
</dbReference>
<dbReference type="InterPro" id="IPR015422">
    <property type="entry name" value="PyrdxlP-dep_Trfase_small"/>
</dbReference>
<evidence type="ECO:0000313" key="3">
    <source>
        <dbReference type="Proteomes" id="UP000198923"/>
    </source>
</evidence>
<dbReference type="SUPFAM" id="SSF53383">
    <property type="entry name" value="PLP-dependent transferases"/>
    <property type="match status" value="1"/>
</dbReference>
<dbReference type="InterPro" id="IPR000192">
    <property type="entry name" value="Aminotrans_V_dom"/>
</dbReference>
<dbReference type="NCBIfam" id="TIGR01976">
    <property type="entry name" value="am_tr_V_VC1184"/>
    <property type="match status" value="1"/>
</dbReference>
<dbReference type="STRING" id="504805.SAMN05421505_1017"/>
<dbReference type="AlphaFoldDB" id="A0A1G7QIR5"/>
<evidence type="ECO:0000313" key="2">
    <source>
        <dbReference type="EMBL" id="SDF98421.1"/>
    </source>
</evidence>
<name>A0A1G7QIR5_9ACTN</name>
<gene>
    <name evidence="2" type="ORF">SAMN05421505_1017</name>
</gene>
<dbReference type="Gene3D" id="3.90.1150.10">
    <property type="entry name" value="Aspartate Aminotransferase, domain 1"/>
    <property type="match status" value="1"/>
</dbReference>
<reference evidence="2 3" key="1">
    <citation type="submission" date="2016-10" db="EMBL/GenBank/DDBJ databases">
        <authorList>
            <person name="de Groot N.N."/>
        </authorList>
    </citation>
    <scope>NUCLEOTIDE SEQUENCE [LARGE SCALE GENOMIC DNA]</scope>
    <source>
        <strain evidence="2 3">CPCC 201354</strain>
    </source>
</reference>
<keyword evidence="3" id="KW-1185">Reference proteome</keyword>
<organism evidence="2 3">
    <name type="scientific">Sinosporangium album</name>
    <dbReference type="NCBI Taxonomy" id="504805"/>
    <lineage>
        <taxon>Bacteria</taxon>
        <taxon>Bacillati</taxon>
        <taxon>Actinomycetota</taxon>
        <taxon>Actinomycetes</taxon>
        <taxon>Streptosporangiales</taxon>
        <taxon>Streptosporangiaceae</taxon>
        <taxon>Sinosporangium</taxon>
    </lineage>
</organism>
<dbReference type="PANTHER" id="PTHR43586">
    <property type="entry name" value="CYSTEINE DESULFURASE"/>
    <property type="match status" value="1"/>
</dbReference>
<protein>
    <submittedName>
        <fullName evidence="2">Cysteine desulfurase family protein, VC1184 subfamily</fullName>
    </submittedName>
</protein>
<dbReference type="InterPro" id="IPR015421">
    <property type="entry name" value="PyrdxlP-dep_Trfase_major"/>
</dbReference>
<dbReference type="PANTHER" id="PTHR43586:SF21">
    <property type="entry name" value="PYRIDOXAL PHOSPHATE (PLP)-DEPENDENT ASPARTATE AMINOTRANSFERASE SUPERFAMILY"/>
    <property type="match status" value="1"/>
</dbReference>
<dbReference type="Gene3D" id="3.40.640.10">
    <property type="entry name" value="Type I PLP-dependent aspartate aminotransferase-like (Major domain)"/>
    <property type="match status" value="1"/>
</dbReference>
<dbReference type="Proteomes" id="UP000198923">
    <property type="component" value="Unassembled WGS sequence"/>
</dbReference>
<evidence type="ECO:0000259" key="1">
    <source>
        <dbReference type="Pfam" id="PF00266"/>
    </source>
</evidence>
<accession>A0A1G7QIR5</accession>
<sequence>MHTRPDAGAASARAAGPLATSLRGRFPGLRDSWARLDGAAGSQALDSVIGAVADYLAGGVNANTEGLFAASVATDALIARTRGLLGTFLGADPAGFVFGANMTSLAAAFARSLARTLKPGDEIVCTRLDHDANVAPWLAVARDTGARVVFADFDPVSGRLPVGNVAALLNDRTRLVAFTGASNALGTIPDVAAISAAARAAGALALLDAVHLVPHSPVDIAAWGCDVVFTSAHKWYGPHLGILWARPELLAELDPYQVRPASDEVPHRWQTGTLPLESVAGVAAAAQFLLDAGMGELAERERAVFAPLLSGLTAMPHVTVYGPSGLADRTPTVAFTVAGRHPDEVARALADRRIAVWSGSFYAHEAMAVLGLDRAGGAVRAGVSCYTEPDDVERLLIAVSDLR</sequence>
<dbReference type="InterPro" id="IPR015424">
    <property type="entry name" value="PyrdxlP-dep_Trfase"/>
</dbReference>
<dbReference type="RefSeq" id="WP_093166929.1">
    <property type="nucleotide sequence ID" value="NZ_FNCN01000001.1"/>
</dbReference>
<feature type="domain" description="Aminotransferase class V" evidence="1">
    <location>
        <begin position="36"/>
        <end position="395"/>
    </location>
</feature>
<dbReference type="InterPro" id="IPR011340">
    <property type="entry name" value="Cys_dSase-rel"/>
</dbReference>
<dbReference type="EMBL" id="FNCN01000001">
    <property type="protein sequence ID" value="SDF98421.1"/>
    <property type="molecule type" value="Genomic_DNA"/>
</dbReference>
<proteinExistence type="predicted"/>